<gene>
    <name evidence="3" type="ordered locus">RB12428</name>
</gene>
<evidence type="ECO:0000256" key="1">
    <source>
        <dbReference type="SAM" id="MobiDB-lite"/>
    </source>
</evidence>
<dbReference type="STRING" id="243090.RB12428"/>
<dbReference type="PATRIC" id="fig|243090.15.peg.6008"/>
<keyword evidence="2" id="KW-0812">Transmembrane</keyword>
<dbReference type="PANTHER" id="PTHR47908">
    <property type="match status" value="1"/>
</dbReference>
<accession>Q7UIN4</accession>
<dbReference type="EMBL" id="BX294155">
    <property type="protein sequence ID" value="CAD77580.1"/>
    <property type="molecule type" value="Genomic_DNA"/>
</dbReference>
<dbReference type="PANTHER" id="PTHR47908:SF2">
    <property type="entry name" value="TETRATRICOPEPTIDE REPEAT (TPR)-LIKE SUPERFAMILY PROTEIN"/>
    <property type="match status" value="1"/>
</dbReference>
<dbReference type="OrthoDB" id="272871at2"/>
<dbReference type="HOGENOM" id="CLU_862984_0_0_0"/>
<feature type="compositionally biased region" description="Basic and acidic residues" evidence="1">
    <location>
        <begin position="108"/>
        <end position="117"/>
    </location>
</feature>
<protein>
    <submittedName>
        <fullName evidence="3">Uncharacterized protein</fullName>
    </submittedName>
</protein>
<name>Q7UIN4_RHOBA</name>
<evidence type="ECO:0000313" key="4">
    <source>
        <dbReference type="Proteomes" id="UP000001025"/>
    </source>
</evidence>
<keyword evidence="2" id="KW-1133">Transmembrane helix</keyword>
<keyword evidence="4" id="KW-1185">Reference proteome</keyword>
<organism evidence="3 4">
    <name type="scientific">Rhodopirellula baltica (strain DSM 10527 / NCIMB 13988 / SH1)</name>
    <dbReference type="NCBI Taxonomy" id="243090"/>
    <lineage>
        <taxon>Bacteria</taxon>
        <taxon>Pseudomonadati</taxon>
        <taxon>Planctomycetota</taxon>
        <taxon>Planctomycetia</taxon>
        <taxon>Pirellulales</taxon>
        <taxon>Pirellulaceae</taxon>
        <taxon>Rhodopirellula</taxon>
    </lineage>
</organism>
<dbReference type="eggNOG" id="COG0457">
    <property type="taxonomic scope" value="Bacteria"/>
</dbReference>
<reference evidence="3 4" key="1">
    <citation type="journal article" date="2003" name="Proc. Natl. Acad. Sci. U.S.A.">
        <title>Complete genome sequence of the marine planctomycete Pirellula sp. strain 1.</title>
        <authorList>
            <person name="Gloeckner F.O."/>
            <person name="Kube M."/>
            <person name="Bauer M."/>
            <person name="Teeling H."/>
            <person name="Lombardot T."/>
            <person name="Ludwig W."/>
            <person name="Gade D."/>
            <person name="Beck A."/>
            <person name="Borzym K."/>
            <person name="Heitmann K."/>
            <person name="Rabus R."/>
            <person name="Schlesner H."/>
            <person name="Amann R."/>
            <person name="Reinhardt R."/>
        </authorList>
    </citation>
    <scope>NUCLEOTIDE SEQUENCE [LARGE SCALE GENOMIC DNA]</scope>
    <source>
        <strain evidence="4">DSM 10527 / NCIMB 13988 / SH1</strain>
    </source>
</reference>
<dbReference type="Pfam" id="PF13432">
    <property type="entry name" value="TPR_16"/>
    <property type="match status" value="1"/>
</dbReference>
<proteinExistence type="predicted"/>
<keyword evidence="2" id="KW-0472">Membrane</keyword>
<dbReference type="InParanoid" id="Q7UIN4"/>
<dbReference type="EnsemblBacteria" id="CAD77580">
    <property type="protein sequence ID" value="CAD77580"/>
    <property type="gene ID" value="RB12428"/>
</dbReference>
<dbReference type="Gene3D" id="1.25.40.10">
    <property type="entry name" value="Tetratricopeptide repeat domain"/>
    <property type="match status" value="1"/>
</dbReference>
<feature type="region of interest" description="Disordered" evidence="1">
    <location>
        <begin position="105"/>
        <end position="130"/>
    </location>
</feature>
<feature type="transmembrane region" description="Helical" evidence="2">
    <location>
        <begin position="82"/>
        <end position="102"/>
    </location>
</feature>
<sequence length="322" mass="36224">MKNEFHKIVVICSVNFLSPGWFTLRVIKASPPNATRVMWHSFRHVCLDCASFSSHAWKTMPLSNQPIQSETMTMITRPRQTLSTLLICFLSLSCLVSPIAVAQSPSMDHSDRHKQSIERAQSSLRADTPGSANREVALADALLRGGKVDESIPHYESAIKQSPELRPYLWQYGIALFFTGRFDDGRELFEAHRRVNPNDVENAAWQFLCEAKANDIESARKLLLPAPGDRRVPMSEILDRLPGGDGTQIEAAVEAIDHPTSRQSARFYADLYLGLIADAENKPEEAQRFMRRAAETPMTHYMADVARVYADHLQCSSKPVER</sequence>
<dbReference type="KEGG" id="rba:RB12428"/>
<evidence type="ECO:0000313" key="3">
    <source>
        <dbReference type="EMBL" id="CAD77580.1"/>
    </source>
</evidence>
<dbReference type="Proteomes" id="UP000001025">
    <property type="component" value="Chromosome"/>
</dbReference>
<evidence type="ECO:0000256" key="2">
    <source>
        <dbReference type="SAM" id="Phobius"/>
    </source>
</evidence>
<dbReference type="InterPro" id="IPR011990">
    <property type="entry name" value="TPR-like_helical_dom_sf"/>
</dbReference>
<dbReference type="AlphaFoldDB" id="Q7UIN4"/>
<dbReference type="SUPFAM" id="SSF48452">
    <property type="entry name" value="TPR-like"/>
    <property type="match status" value="1"/>
</dbReference>